<dbReference type="Proteomes" id="UP000515135">
    <property type="component" value="Unplaced"/>
</dbReference>
<accession>A0A6P4YML2</accession>
<dbReference type="PRINTS" id="PR00244">
    <property type="entry name" value="NEUROKININR"/>
</dbReference>
<dbReference type="KEGG" id="bbel:109466657"/>
<organism evidence="14 15">
    <name type="scientific">Branchiostoma belcheri</name>
    <name type="common">Amphioxus</name>
    <dbReference type="NCBI Taxonomy" id="7741"/>
    <lineage>
        <taxon>Eukaryota</taxon>
        <taxon>Metazoa</taxon>
        <taxon>Chordata</taxon>
        <taxon>Cephalochordata</taxon>
        <taxon>Leptocardii</taxon>
        <taxon>Amphioxiformes</taxon>
        <taxon>Branchiostomatidae</taxon>
        <taxon>Branchiostoma</taxon>
    </lineage>
</organism>
<comment type="subcellular location">
    <subcellularLocation>
        <location evidence="1">Cell membrane</location>
        <topology evidence="1">Multi-pass membrane protein</topology>
    </subcellularLocation>
</comment>
<evidence type="ECO:0000256" key="5">
    <source>
        <dbReference type="ARBA" id="ARBA00023040"/>
    </source>
</evidence>
<gene>
    <name evidence="15" type="primary">LOC109466657</name>
</gene>
<dbReference type="PROSITE" id="PS50262">
    <property type="entry name" value="G_PROTEIN_RECEP_F1_2"/>
    <property type="match status" value="1"/>
</dbReference>
<feature type="disulfide bond" evidence="10">
    <location>
        <begin position="108"/>
        <end position="187"/>
    </location>
</feature>
<dbReference type="InterPro" id="IPR001681">
    <property type="entry name" value="Neurokn_rcpt"/>
</dbReference>
<evidence type="ECO:0000256" key="4">
    <source>
        <dbReference type="ARBA" id="ARBA00022989"/>
    </source>
</evidence>
<evidence type="ECO:0000256" key="10">
    <source>
        <dbReference type="PIRSR" id="PIRSR601681-50"/>
    </source>
</evidence>
<dbReference type="GO" id="GO:0004995">
    <property type="term" value="F:tachykinin receptor activity"/>
    <property type="evidence" value="ECO:0007669"/>
    <property type="project" value="InterPro"/>
</dbReference>
<feature type="transmembrane region" description="Helical" evidence="12">
    <location>
        <begin position="73"/>
        <end position="97"/>
    </location>
</feature>
<dbReference type="InterPro" id="IPR017452">
    <property type="entry name" value="GPCR_Rhodpsn_7TM"/>
</dbReference>
<keyword evidence="8 11" id="KW-0675">Receptor</keyword>
<dbReference type="RefSeq" id="XP_019619947.1">
    <property type="nucleotide sequence ID" value="XM_019764388.1"/>
</dbReference>
<keyword evidence="5 11" id="KW-0297">G-protein coupled receptor</keyword>
<feature type="transmembrane region" description="Helical" evidence="12">
    <location>
        <begin position="209"/>
        <end position="229"/>
    </location>
</feature>
<evidence type="ECO:0000256" key="11">
    <source>
        <dbReference type="RuleBase" id="RU000688"/>
    </source>
</evidence>
<evidence type="ECO:0000313" key="15">
    <source>
        <dbReference type="RefSeq" id="XP_019619947.1"/>
    </source>
</evidence>
<evidence type="ECO:0000256" key="6">
    <source>
        <dbReference type="ARBA" id="ARBA00023136"/>
    </source>
</evidence>
<dbReference type="AlphaFoldDB" id="A0A6P4YML2"/>
<feature type="transmembrane region" description="Helical" evidence="12">
    <location>
        <begin position="40"/>
        <end position="61"/>
    </location>
</feature>
<dbReference type="InterPro" id="IPR000276">
    <property type="entry name" value="GPCR_Rhodpsn"/>
</dbReference>
<proteinExistence type="inferred from homology"/>
<evidence type="ECO:0000256" key="2">
    <source>
        <dbReference type="ARBA" id="ARBA00022475"/>
    </source>
</evidence>
<evidence type="ECO:0000256" key="3">
    <source>
        <dbReference type="ARBA" id="ARBA00022692"/>
    </source>
</evidence>
<feature type="transmembrane region" description="Helical" evidence="12">
    <location>
        <begin position="288"/>
        <end position="309"/>
    </location>
</feature>
<keyword evidence="3 11" id="KW-0812">Transmembrane</keyword>
<dbReference type="OrthoDB" id="5981855at2759"/>
<keyword evidence="10" id="KW-1015">Disulfide bond</keyword>
<evidence type="ECO:0000259" key="13">
    <source>
        <dbReference type="PROSITE" id="PS50262"/>
    </source>
</evidence>
<protein>
    <submittedName>
        <fullName evidence="15">Neuromedin-K receptor-like</fullName>
    </submittedName>
</protein>
<evidence type="ECO:0000313" key="14">
    <source>
        <dbReference type="Proteomes" id="UP000515135"/>
    </source>
</evidence>
<evidence type="ECO:0000256" key="9">
    <source>
        <dbReference type="ARBA" id="ARBA00023224"/>
    </source>
</evidence>
<keyword evidence="2" id="KW-1003">Cell membrane</keyword>
<sequence>MDMDNFTNESTCASENVTVEPYSVTNQFRLPEWQVALWTLPYTAIVLAAIVGNSIVIWIVFAHANMRTVTNYFLVNLAFADVSIASFNTIFTFTFSVTGDWYYGKFYCYFMNFVPTTAVSASIYTLTAICLERYIAIVHPLKPRMSRMCAKSVIAAIWLCAATVNVPLCVYSHFYTFTYGEEEWSVCRFQWPNDNVQFWYDVGLMIVNYFMPLLVMAVAYTIVGFTLWAGKIPGEATQRHVEQMKAKRRVVKMMVIVVVTFCVCWLPYHVYFLIDSSYKEWKHIQQVYLAVFWLAMSNSMYNPFIYCWLNKRFRYGFQTALRWCPGVPSPKDPCDSSLKMNRFTKSTSTQLSTMRVVSTVHKSTSSSSRIARRVSETSVV</sequence>
<dbReference type="CDD" id="cd15390">
    <property type="entry name" value="7tmA_TACR"/>
    <property type="match status" value="1"/>
</dbReference>
<dbReference type="Pfam" id="PF00001">
    <property type="entry name" value="7tm_1"/>
    <property type="match status" value="1"/>
</dbReference>
<keyword evidence="6 12" id="KW-0472">Membrane</keyword>
<keyword evidence="7" id="KW-0564">Palmitate</keyword>
<dbReference type="PANTHER" id="PTHR46925:SF2">
    <property type="entry name" value="G-PROTEIN COUPLED RECEPTOR TKR-1-RELATED"/>
    <property type="match status" value="1"/>
</dbReference>
<dbReference type="PRINTS" id="PR00237">
    <property type="entry name" value="GPCRRHODOPSN"/>
</dbReference>
<keyword evidence="14" id="KW-1185">Reference proteome</keyword>
<dbReference type="SUPFAM" id="SSF81321">
    <property type="entry name" value="Family A G protein-coupled receptor-like"/>
    <property type="match status" value="1"/>
</dbReference>
<evidence type="ECO:0000256" key="8">
    <source>
        <dbReference type="ARBA" id="ARBA00023170"/>
    </source>
</evidence>
<reference evidence="15" key="1">
    <citation type="submission" date="2025-08" db="UniProtKB">
        <authorList>
            <consortium name="RefSeq"/>
        </authorList>
    </citation>
    <scope>IDENTIFICATION</scope>
    <source>
        <tissue evidence="15">Gonad</tissue>
    </source>
</reference>
<feature type="transmembrane region" description="Helical" evidence="12">
    <location>
        <begin position="152"/>
        <end position="174"/>
    </location>
</feature>
<feature type="transmembrane region" description="Helical" evidence="12">
    <location>
        <begin position="109"/>
        <end position="131"/>
    </location>
</feature>
<keyword evidence="9 11" id="KW-0807">Transducer</keyword>
<feature type="domain" description="G-protein coupled receptors family 1 profile" evidence="13">
    <location>
        <begin position="52"/>
        <end position="306"/>
    </location>
</feature>
<dbReference type="PROSITE" id="PS00237">
    <property type="entry name" value="G_PROTEIN_RECEP_F1_1"/>
    <property type="match status" value="1"/>
</dbReference>
<keyword evidence="7" id="KW-0449">Lipoprotein</keyword>
<dbReference type="PANTHER" id="PTHR46925">
    <property type="entry name" value="G-PROTEIN COUPLED RECEPTOR TKR-1-RELATED"/>
    <property type="match status" value="1"/>
</dbReference>
<keyword evidence="4 12" id="KW-1133">Transmembrane helix</keyword>
<evidence type="ECO:0000256" key="1">
    <source>
        <dbReference type="ARBA" id="ARBA00004651"/>
    </source>
</evidence>
<dbReference type="GO" id="GO:0005886">
    <property type="term" value="C:plasma membrane"/>
    <property type="evidence" value="ECO:0007669"/>
    <property type="project" value="UniProtKB-SubCell"/>
</dbReference>
<name>A0A6P4YML2_BRABE</name>
<comment type="similarity">
    <text evidence="11">Belongs to the G-protein coupled receptor 1 family.</text>
</comment>
<dbReference type="GeneID" id="109466657"/>
<dbReference type="Gene3D" id="1.20.1070.10">
    <property type="entry name" value="Rhodopsin 7-helix transmembrane proteins"/>
    <property type="match status" value="1"/>
</dbReference>
<dbReference type="SMART" id="SM01381">
    <property type="entry name" value="7TM_GPCR_Srsx"/>
    <property type="match status" value="1"/>
</dbReference>
<feature type="transmembrane region" description="Helical" evidence="12">
    <location>
        <begin position="250"/>
        <end position="268"/>
    </location>
</feature>
<evidence type="ECO:0000256" key="7">
    <source>
        <dbReference type="ARBA" id="ARBA00023139"/>
    </source>
</evidence>
<evidence type="ECO:0000256" key="12">
    <source>
        <dbReference type="SAM" id="Phobius"/>
    </source>
</evidence>